<name>A0A178VEM8_ARATH</name>
<comment type="caution">
    <text evidence="2">The sequence shown here is derived from an EMBL/GenBank/DDBJ whole genome shotgun (WGS) entry which is preliminary data.</text>
</comment>
<dbReference type="NCBIfam" id="TIGR01640">
    <property type="entry name" value="F_box_assoc_1"/>
    <property type="match status" value="1"/>
</dbReference>
<accession>A0A178VEM8</accession>
<proteinExistence type="predicted"/>
<dbReference type="InterPro" id="IPR006527">
    <property type="entry name" value="F-box-assoc_dom_typ1"/>
</dbReference>
<evidence type="ECO:0000313" key="2">
    <source>
        <dbReference type="EMBL" id="OAP04699.1"/>
    </source>
</evidence>
<dbReference type="EMBL" id="LUHQ01000003">
    <property type="protein sequence ID" value="OAP04699.1"/>
    <property type="molecule type" value="Genomic_DNA"/>
</dbReference>
<gene>
    <name evidence="2" type="ordered locus">AXX17_At3g19180</name>
</gene>
<dbReference type="InterPro" id="IPR017451">
    <property type="entry name" value="F-box-assoc_interact_dom"/>
</dbReference>
<dbReference type="Pfam" id="PF07734">
    <property type="entry name" value="FBA_1"/>
    <property type="match status" value="1"/>
</dbReference>
<dbReference type="Proteomes" id="UP000078284">
    <property type="component" value="Chromosome 3"/>
</dbReference>
<sequence length="160" mass="18472">MNITIPNINSANWEIQFSARCVSLKGNTQQKHLPEFLLCYDFTREIFGPPLSLPFHSFNEDTVTLSSVRDEQLTVLFERDDTLQMEIWITTKIEPETASWSKLFLAVGMEPLTGLQFQVAAGNFFVDEEKKVVVFLDKDTETRERYIAFITHVSVLMFQV</sequence>
<dbReference type="AlphaFoldDB" id="A0A178VEM8"/>
<protein>
    <recommendedName>
        <fullName evidence="1">F-box associated beta-propeller type 1 domain-containing protein</fullName>
    </recommendedName>
</protein>
<organism evidence="2 3">
    <name type="scientific">Arabidopsis thaliana</name>
    <name type="common">Mouse-ear cress</name>
    <dbReference type="NCBI Taxonomy" id="3702"/>
    <lineage>
        <taxon>Eukaryota</taxon>
        <taxon>Viridiplantae</taxon>
        <taxon>Streptophyta</taxon>
        <taxon>Embryophyta</taxon>
        <taxon>Tracheophyta</taxon>
        <taxon>Spermatophyta</taxon>
        <taxon>Magnoliopsida</taxon>
        <taxon>eudicotyledons</taxon>
        <taxon>Gunneridae</taxon>
        <taxon>Pentapetalae</taxon>
        <taxon>rosids</taxon>
        <taxon>malvids</taxon>
        <taxon>Brassicales</taxon>
        <taxon>Brassicaceae</taxon>
        <taxon>Camelineae</taxon>
        <taxon>Arabidopsis</taxon>
    </lineage>
</organism>
<evidence type="ECO:0000313" key="3">
    <source>
        <dbReference type="Proteomes" id="UP000078284"/>
    </source>
</evidence>
<reference evidence="3" key="1">
    <citation type="journal article" date="2016" name="Proc. Natl. Acad. Sci. U.S.A.">
        <title>Chromosome-level assembly of Arabidopsis thaliana Ler reveals the extent of translocation and inversion polymorphisms.</title>
        <authorList>
            <person name="Zapata L."/>
            <person name="Ding J."/>
            <person name="Willing E.M."/>
            <person name="Hartwig B."/>
            <person name="Bezdan D."/>
            <person name="Jiao W.B."/>
            <person name="Patel V."/>
            <person name="Velikkakam James G."/>
            <person name="Koornneef M."/>
            <person name="Ossowski S."/>
            <person name="Schneeberger K."/>
        </authorList>
    </citation>
    <scope>NUCLEOTIDE SEQUENCE [LARGE SCALE GENOMIC DNA]</scope>
    <source>
        <strain evidence="3">cv. Landsberg erecta</strain>
    </source>
</reference>
<evidence type="ECO:0000259" key="1">
    <source>
        <dbReference type="Pfam" id="PF07734"/>
    </source>
</evidence>
<feature type="domain" description="F-box associated beta-propeller type 1" evidence="1">
    <location>
        <begin position="10"/>
        <end position="147"/>
    </location>
</feature>
<dbReference type="ExpressionAtlas" id="A0A178VEM8">
    <property type="expression patterns" value="baseline and differential"/>
</dbReference>